<evidence type="ECO:0000256" key="1">
    <source>
        <dbReference type="SAM" id="Phobius"/>
    </source>
</evidence>
<keyword evidence="1" id="KW-0812">Transmembrane</keyword>
<organism evidence="2 3">
    <name type="scientific">Propionispira arboris</name>
    <dbReference type="NCBI Taxonomy" id="84035"/>
    <lineage>
        <taxon>Bacteria</taxon>
        <taxon>Bacillati</taxon>
        <taxon>Bacillota</taxon>
        <taxon>Negativicutes</taxon>
        <taxon>Selenomonadales</taxon>
        <taxon>Selenomonadaceae</taxon>
        <taxon>Propionispira</taxon>
    </lineage>
</organism>
<dbReference type="EMBL" id="FNZK01000014">
    <property type="protein sequence ID" value="SEJ70758.1"/>
    <property type="molecule type" value="Genomic_DNA"/>
</dbReference>
<evidence type="ECO:0000313" key="3">
    <source>
        <dbReference type="Proteomes" id="UP000199662"/>
    </source>
</evidence>
<evidence type="ECO:0000313" key="2">
    <source>
        <dbReference type="EMBL" id="SEJ70758.1"/>
    </source>
</evidence>
<accession>A0A1H7AZT1</accession>
<keyword evidence="1" id="KW-0472">Membrane</keyword>
<feature type="transmembrane region" description="Helical" evidence="1">
    <location>
        <begin position="41"/>
        <end position="62"/>
    </location>
</feature>
<gene>
    <name evidence="2" type="ORF">SAMN05660742_11475</name>
</gene>
<name>A0A1H7AZT1_9FIRM</name>
<feature type="transmembrane region" description="Helical" evidence="1">
    <location>
        <begin position="7"/>
        <end position="35"/>
    </location>
</feature>
<dbReference type="Proteomes" id="UP000199662">
    <property type="component" value="Unassembled WGS sequence"/>
</dbReference>
<keyword evidence="3" id="KW-1185">Reference proteome</keyword>
<sequence length="72" mass="8319">MLKNCPAAYLFLMSFGALMIFLFISPIIGVWSIYFETALHILTFTTKVICLFFLFIAVVDLLNSIHLRKHIH</sequence>
<protein>
    <submittedName>
        <fullName evidence="2">Uncharacterized protein</fullName>
    </submittedName>
</protein>
<keyword evidence="1" id="KW-1133">Transmembrane helix</keyword>
<dbReference type="AlphaFoldDB" id="A0A1H7AZT1"/>
<reference evidence="2 3" key="1">
    <citation type="submission" date="2016-10" db="EMBL/GenBank/DDBJ databases">
        <authorList>
            <person name="de Groot N.N."/>
        </authorList>
    </citation>
    <scope>NUCLEOTIDE SEQUENCE [LARGE SCALE GENOMIC DNA]</scope>
    <source>
        <strain evidence="2 3">DSM 2179</strain>
    </source>
</reference>
<proteinExistence type="predicted"/>